<reference evidence="1" key="1">
    <citation type="submission" date="2021-06" db="EMBL/GenBank/DDBJ databases">
        <authorList>
            <person name="Kallberg Y."/>
            <person name="Tangrot J."/>
            <person name="Rosling A."/>
        </authorList>
    </citation>
    <scope>NUCLEOTIDE SEQUENCE</scope>
    <source>
        <strain evidence="1">MA461A</strain>
    </source>
</reference>
<comment type="caution">
    <text evidence="1">The sequence shown here is derived from an EMBL/GenBank/DDBJ whole genome shotgun (WGS) entry which is preliminary data.</text>
</comment>
<accession>A0ACA9PKE2</accession>
<evidence type="ECO:0000313" key="1">
    <source>
        <dbReference type="EMBL" id="CAG8708558.1"/>
    </source>
</evidence>
<feature type="non-terminal residue" evidence="1">
    <location>
        <position position="530"/>
    </location>
</feature>
<organism evidence="1 2">
    <name type="scientific">Racocetra persica</name>
    <dbReference type="NCBI Taxonomy" id="160502"/>
    <lineage>
        <taxon>Eukaryota</taxon>
        <taxon>Fungi</taxon>
        <taxon>Fungi incertae sedis</taxon>
        <taxon>Mucoromycota</taxon>
        <taxon>Glomeromycotina</taxon>
        <taxon>Glomeromycetes</taxon>
        <taxon>Diversisporales</taxon>
        <taxon>Gigasporaceae</taxon>
        <taxon>Racocetra</taxon>
    </lineage>
</organism>
<protein>
    <submittedName>
        <fullName evidence="1">6226_t:CDS:1</fullName>
    </submittedName>
</protein>
<feature type="non-terminal residue" evidence="1">
    <location>
        <position position="1"/>
    </location>
</feature>
<gene>
    <name evidence="1" type="ORF">RPERSI_LOCUS10386</name>
</gene>
<dbReference type="Proteomes" id="UP000789920">
    <property type="component" value="Unassembled WGS sequence"/>
</dbReference>
<name>A0ACA9PKE2_9GLOM</name>
<proteinExistence type="predicted"/>
<sequence length="530" mass="59935">FRLSPGVSPFTGGFVFRRNSAVSPRGFAFGHSRKRFRLTAMGIGITVIAFQTLNYKYKKHESNKTNDQVTKHTLPLRALSRLWGKINNEYNLPVWMREPFYKLYSWLFDCNLDEIENPDLRTYPNLGSFFYRSLKPGVRPIDNAILISPADGRILSFGLVNDEKVEQIKGNYYTLSALLGSGNTNSSELQIVNNVKTTHIVDEKEFANINGITYSLDTLLCDDPDMDIKQEKQESTLENNVSGLKKADQQKKEKLISKNVTDISLNNAHKWHAIKKGNGLFFCVIYLAPGDYHRFHSPTNWVVESRRHFAGELFSVSPYMVNLLPDLFVLNERVALLGRWRHGFFAMIPVGATNVGSIRINFDQVLRTNQKGDTPVGTCTEMSYKNASKLLGGQPLRIGEEIGGFCLGSTIVLIFEAPLNFKFCATPEQKIQVGRKSSILYYFSSLRCFAARFRRLSLRRIVGGFDCADSRTLRGQLESKLLDEIQKVLMIQGNNPLKAGNRTTSTGGEEMGWDSPSQPTRYTSSWWLGQ</sequence>
<keyword evidence="2" id="KW-1185">Reference proteome</keyword>
<evidence type="ECO:0000313" key="2">
    <source>
        <dbReference type="Proteomes" id="UP000789920"/>
    </source>
</evidence>
<dbReference type="EMBL" id="CAJVQC010020531">
    <property type="protein sequence ID" value="CAG8708558.1"/>
    <property type="molecule type" value="Genomic_DNA"/>
</dbReference>